<proteinExistence type="predicted"/>
<evidence type="ECO:0000313" key="1">
    <source>
        <dbReference type="EMBL" id="PED84649.1"/>
    </source>
</evidence>
<evidence type="ECO:0000313" key="2">
    <source>
        <dbReference type="Proteomes" id="UP000221020"/>
    </source>
</evidence>
<reference evidence="1 2" key="1">
    <citation type="submission" date="2017-09" db="EMBL/GenBank/DDBJ databases">
        <title>Large-scale bioinformatics analysis of Bacillus genomes uncovers conserved roles of natural products in bacterial physiology.</title>
        <authorList>
            <consortium name="Agbiome Team Llc"/>
            <person name="Bleich R.M."/>
            <person name="Grubbs K.J."/>
            <person name="Santa Maria K.C."/>
            <person name="Allen S.E."/>
            <person name="Farag S."/>
            <person name="Shank E.A."/>
            <person name="Bowers A."/>
        </authorList>
    </citation>
    <scope>NUCLEOTIDE SEQUENCE [LARGE SCALE GENOMIC DNA]</scope>
    <source>
        <strain evidence="1 2">AFS092012</strain>
    </source>
</reference>
<gene>
    <name evidence="1" type="ORF">CON65_00030</name>
</gene>
<dbReference type="EMBL" id="NVOR01000002">
    <property type="protein sequence ID" value="PED84649.1"/>
    <property type="molecule type" value="Genomic_DNA"/>
</dbReference>
<name>A0AA91VGL1_9BACI</name>
<comment type="caution">
    <text evidence="1">The sequence shown here is derived from an EMBL/GenBank/DDBJ whole genome shotgun (WGS) entry which is preliminary data.</text>
</comment>
<protein>
    <submittedName>
        <fullName evidence="1">Uncharacterized protein</fullName>
    </submittedName>
</protein>
<organism evidence="1 2">
    <name type="scientific">Bacillus pseudomycoides</name>
    <dbReference type="NCBI Taxonomy" id="64104"/>
    <lineage>
        <taxon>Bacteria</taxon>
        <taxon>Bacillati</taxon>
        <taxon>Bacillota</taxon>
        <taxon>Bacilli</taxon>
        <taxon>Bacillales</taxon>
        <taxon>Bacillaceae</taxon>
        <taxon>Bacillus</taxon>
        <taxon>Bacillus cereus group</taxon>
    </lineage>
</organism>
<dbReference type="Proteomes" id="UP000221020">
    <property type="component" value="Unassembled WGS sequence"/>
</dbReference>
<dbReference type="AlphaFoldDB" id="A0AA91VGL1"/>
<sequence>MPNRNSSPPYRLALARHALEDGDFFRKYVKLLKVKSHDYGWFTMAYLILSESKVWGGSQCQGKNVSG</sequence>
<accession>A0AA91VGL1</accession>